<dbReference type="EMBL" id="CP147920">
    <property type="protein sequence ID" value="XAU14177.1"/>
    <property type="molecule type" value="Genomic_DNA"/>
</dbReference>
<organism evidence="1 2">
    <name type="scientific">Sulfurimonas diazotrophicus</name>
    <dbReference type="NCBI Taxonomy" id="3131939"/>
    <lineage>
        <taxon>Bacteria</taxon>
        <taxon>Pseudomonadati</taxon>
        <taxon>Campylobacterota</taxon>
        <taxon>Epsilonproteobacteria</taxon>
        <taxon>Campylobacterales</taxon>
        <taxon>Sulfurimonadaceae</taxon>
        <taxon>Sulfurimonas</taxon>
    </lineage>
</organism>
<sequence length="209" mass="23797">MKYKLVIFDFDGTLADSFPFFLTALNALAEKHRFRRIDAEQVETLRHYDAKQIIHQLHIPLWKVPMVAAAFRKNMAVSVAQIPMFPEVTEMLHALAQREIALSLVTSNSRENVLKILGRANTELLIHPQYGTHMFGKASKLKQILRQTGIDPSEAIYIGDEIRDLEAARAVKMDFGAVSWGYTRDEALMEHSPTMMFSNVGEIVQRLAR</sequence>
<dbReference type="SFLD" id="SFLDG01129">
    <property type="entry name" value="C1.5:_HAD__Beta-PGM__Phosphata"/>
    <property type="match status" value="1"/>
</dbReference>
<evidence type="ECO:0000313" key="1">
    <source>
        <dbReference type="EMBL" id="XAU14177.1"/>
    </source>
</evidence>
<dbReference type="Gene3D" id="1.10.150.240">
    <property type="entry name" value="Putative phosphatase, domain 2"/>
    <property type="match status" value="1"/>
</dbReference>
<dbReference type="PANTHER" id="PTHR43434:SF13">
    <property type="entry name" value="PHOSPHOGLYCOLATE PHOSPHATASE"/>
    <property type="match status" value="1"/>
</dbReference>
<dbReference type="SFLD" id="SFLDS00003">
    <property type="entry name" value="Haloacid_Dehalogenase"/>
    <property type="match status" value="1"/>
</dbReference>
<dbReference type="InterPro" id="IPR036412">
    <property type="entry name" value="HAD-like_sf"/>
</dbReference>
<dbReference type="InterPro" id="IPR041492">
    <property type="entry name" value="HAD_2"/>
</dbReference>
<accession>A0ABZ3H6L8</accession>
<gene>
    <name evidence="1" type="ORF">WCY31_07895</name>
</gene>
<dbReference type="Proteomes" id="UP001447842">
    <property type="component" value="Chromosome"/>
</dbReference>
<dbReference type="InterPro" id="IPR023198">
    <property type="entry name" value="PGP-like_dom2"/>
</dbReference>
<dbReference type="PANTHER" id="PTHR43434">
    <property type="entry name" value="PHOSPHOGLYCOLATE PHOSPHATASE"/>
    <property type="match status" value="1"/>
</dbReference>
<reference evidence="1 2" key="1">
    <citation type="submission" date="2024-03" db="EMBL/GenBank/DDBJ databases">
        <title>Sulfurimonas sp. HSL3-1.</title>
        <authorList>
            <person name="Wang S."/>
        </authorList>
    </citation>
    <scope>NUCLEOTIDE SEQUENCE [LARGE SCALE GENOMIC DNA]</scope>
    <source>
        <strain evidence="1 2">HSL3-1</strain>
    </source>
</reference>
<dbReference type="SUPFAM" id="SSF56784">
    <property type="entry name" value="HAD-like"/>
    <property type="match status" value="1"/>
</dbReference>
<dbReference type="InterPro" id="IPR050155">
    <property type="entry name" value="HAD-like_hydrolase_sf"/>
</dbReference>
<protein>
    <submittedName>
        <fullName evidence="1">HAD hydrolase-like protein</fullName>
    </submittedName>
</protein>
<dbReference type="Gene3D" id="3.40.50.1000">
    <property type="entry name" value="HAD superfamily/HAD-like"/>
    <property type="match status" value="1"/>
</dbReference>
<proteinExistence type="predicted"/>
<dbReference type="Pfam" id="PF13419">
    <property type="entry name" value="HAD_2"/>
    <property type="match status" value="1"/>
</dbReference>
<dbReference type="InterPro" id="IPR023214">
    <property type="entry name" value="HAD_sf"/>
</dbReference>
<evidence type="ECO:0000313" key="2">
    <source>
        <dbReference type="Proteomes" id="UP001447842"/>
    </source>
</evidence>
<keyword evidence="2" id="KW-1185">Reference proteome</keyword>
<name>A0ABZ3H6L8_9BACT</name>
<dbReference type="RefSeq" id="WP_345971984.1">
    <property type="nucleotide sequence ID" value="NZ_CP147920.1"/>
</dbReference>